<dbReference type="AlphaFoldDB" id="A0A251KH06"/>
<dbReference type="EMBL" id="CM004393">
    <property type="protein sequence ID" value="OAY45417.1"/>
    <property type="molecule type" value="Genomic_DNA"/>
</dbReference>
<organism evidence="2">
    <name type="scientific">Manihot esculenta</name>
    <name type="common">Cassava</name>
    <name type="synonym">Jatropha manihot</name>
    <dbReference type="NCBI Taxonomy" id="3983"/>
    <lineage>
        <taxon>Eukaryota</taxon>
        <taxon>Viridiplantae</taxon>
        <taxon>Streptophyta</taxon>
        <taxon>Embryophyta</taxon>
        <taxon>Tracheophyta</taxon>
        <taxon>Spermatophyta</taxon>
        <taxon>Magnoliopsida</taxon>
        <taxon>eudicotyledons</taxon>
        <taxon>Gunneridae</taxon>
        <taxon>Pentapetalae</taxon>
        <taxon>rosids</taxon>
        <taxon>fabids</taxon>
        <taxon>Malpighiales</taxon>
        <taxon>Euphorbiaceae</taxon>
        <taxon>Crotonoideae</taxon>
        <taxon>Manihoteae</taxon>
        <taxon>Manihot</taxon>
    </lineage>
</organism>
<feature type="chain" id="PRO_5011914154" evidence="1">
    <location>
        <begin position="19"/>
        <end position="67"/>
    </location>
</feature>
<evidence type="ECO:0000313" key="2">
    <source>
        <dbReference type="EMBL" id="OAY45417.1"/>
    </source>
</evidence>
<gene>
    <name evidence="2" type="ORF">MANES_07G059000</name>
</gene>
<feature type="signal peptide" evidence="1">
    <location>
        <begin position="1"/>
        <end position="18"/>
    </location>
</feature>
<accession>A0A251KH06</accession>
<evidence type="ECO:0000256" key="1">
    <source>
        <dbReference type="SAM" id="SignalP"/>
    </source>
</evidence>
<proteinExistence type="predicted"/>
<keyword evidence="1" id="KW-0732">Signal</keyword>
<dbReference type="EMBL" id="CM004393">
    <property type="protein sequence ID" value="OAY45418.1"/>
    <property type="molecule type" value="Genomic_DNA"/>
</dbReference>
<reference evidence="2" key="1">
    <citation type="submission" date="2016-02" db="EMBL/GenBank/DDBJ databases">
        <title>WGS assembly of Manihot esculenta.</title>
        <authorList>
            <person name="Bredeson J.V."/>
            <person name="Prochnik S.E."/>
            <person name="Lyons J.B."/>
            <person name="Schmutz J."/>
            <person name="Grimwood J."/>
            <person name="Vrebalov J."/>
            <person name="Bart R.S."/>
            <person name="Amuge T."/>
            <person name="Ferguson M.E."/>
            <person name="Green R."/>
            <person name="Putnam N."/>
            <person name="Stites J."/>
            <person name="Rounsley S."/>
            <person name="Rokhsar D.S."/>
        </authorList>
    </citation>
    <scope>NUCLEOTIDE SEQUENCE [LARGE SCALE GENOMIC DNA]</scope>
    <source>
        <tissue evidence="2">Leaf</tissue>
    </source>
</reference>
<sequence length="67" mass="7715">MSLISLLISTKLLLLSFAQTHNTGREQEEHLRLLGLKQQLLSYLLPLQLKLSFLLLHLSSINETCWL</sequence>
<name>A0A251KH06_MANES</name>
<protein>
    <submittedName>
        <fullName evidence="2">Uncharacterized protein</fullName>
    </submittedName>
</protein>